<dbReference type="Gene3D" id="3.40.50.10140">
    <property type="entry name" value="Toll/interleukin-1 receptor homology (TIR) domain"/>
    <property type="match status" value="1"/>
</dbReference>
<evidence type="ECO:0000313" key="3">
    <source>
        <dbReference type="Proteomes" id="UP000320876"/>
    </source>
</evidence>
<dbReference type="SMART" id="SM00255">
    <property type="entry name" value="TIR"/>
    <property type="match status" value="1"/>
</dbReference>
<accession>A0A542DH68</accession>
<dbReference type="InterPro" id="IPR035897">
    <property type="entry name" value="Toll_tir_struct_dom_sf"/>
</dbReference>
<dbReference type="InterPro" id="IPR000157">
    <property type="entry name" value="TIR_dom"/>
</dbReference>
<dbReference type="Pfam" id="PF13676">
    <property type="entry name" value="TIR_2"/>
    <property type="match status" value="1"/>
</dbReference>
<dbReference type="EMBL" id="VFML01000001">
    <property type="protein sequence ID" value="TQJ02439.1"/>
    <property type="molecule type" value="Genomic_DNA"/>
</dbReference>
<feature type="domain" description="TIR" evidence="1">
    <location>
        <begin position="10"/>
        <end position="173"/>
    </location>
</feature>
<reference evidence="2 3" key="1">
    <citation type="submission" date="2019-06" db="EMBL/GenBank/DDBJ databases">
        <title>Sequencing the genomes of 1000 actinobacteria strains.</title>
        <authorList>
            <person name="Klenk H.-P."/>
        </authorList>
    </citation>
    <scope>NUCLEOTIDE SEQUENCE [LARGE SCALE GENOMIC DNA]</scope>
    <source>
        <strain evidence="2 3">DSM 45679</strain>
    </source>
</reference>
<protein>
    <submittedName>
        <fullName evidence="2">TIR domain-containing protein</fullName>
    </submittedName>
</protein>
<dbReference type="PROSITE" id="PS50104">
    <property type="entry name" value="TIR"/>
    <property type="match status" value="1"/>
</dbReference>
<name>A0A542DH68_AMYCI</name>
<evidence type="ECO:0000259" key="1">
    <source>
        <dbReference type="PROSITE" id="PS50104"/>
    </source>
</evidence>
<keyword evidence="3" id="KW-1185">Reference proteome</keyword>
<dbReference type="SUPFAM" id="SSF52200">
    <property type="entry name" value="Toll/Interleukin receptor TIR domain"/>
    <property type="match status" value="1"/>
</dbReference>
<evidence type="ECO:0000313" key="2">
    <source>
        <dbReference type="EMBL" id="TQJ02439.1"/>
    </source>
</evidence>
<organism evidence="2 3">
    <name type="scientific">Amycolatopsis cihanbeyliensis</name>
    <dbReference type="NCBI Taxonomy" id="1128664"/>
    <lineage>
        <taxon>Bacteria</taxon>
        <taxon>Bacillati</taxon>
        <taxon>Actinomycetota</taxon>
        <taxon>Actinomycetes</taxon>
        <taxon>Pseudonocardiales</taxon>
        <taxon>Pseudonocardiaceae</taxon>
        <taxon>Amycolatopsis</taxon>
    </lineage>
</organism>
<dbReference type="GO" id="GO:0007165">
    <property type="term" value="P:signal transduction"/>
    <property type="evidence" value="ECO:0007669"/>
    <property type="project" value="InterPro"/>
</dbReference>
<dbReference type="AlphaFoldDB" id="A0A542DH68"/>
<comment type="caution">
    <text evidence="2">The sequence shown here is derived from an EMBL/GenBank/DDBJ whole genome shotgun (WGS) entry which is preliminary data.</text>
</comment>
<gene>
    <name evidence="2" type="ORF">FB471_2168</name>
</gene>
<proteinExistence type="predicted"/>
<sequence>MFIIGCVRGYEFDVFISYSHIGSASKWLVNNFYPKFQDCLADQIAPAPKVFVDRTMHRGVAWPEKLATVLLRSKILIPVLTPPYFESAWCMAEWRSMCEREKVLGIADSGRPQGLIYPILYSDSDNFPEEGKMRSWWDFKDVATPEPVFQESPDWLNFHRKVTEFARDLVELLQQVPEWRSDWPVIRRPEPVLMPPPPMPRFEL</sequence>
<dbReference type="Proteomes" id="UP000320876">
    <property type="component" value="Unassembled WGS sequence"/>
</dbReference>